<proteinExistence type="predicted"/>
<sequence length="439" mass="48243">MNIESQKTGRIRARFHQFLEADASGGVLLIVCTFAALLWANSPFKEAYEHLLHSEIAFHIGSFHFEMHLLHWVNDVLMAIFFFVVGLEIKREIIAGELSSLKKAVLPALGAVGGMLLPAVFFVMMAAGRPGAQGWGIPMATDIAFSLGILSLLGKRVPLPLKVFLVALAIVDDLGAIVVIALFYTSNLAVGYLYYALAILAVMFVMNRQKVYKIYPYVILGIIVWYFFYLSGIHATIAGVLVAFTIPIRRELDEKIFNKTLKKISIDSEHVTDYTISDEDIHKIDHLRKNAKRVLSPVQYLEHKLHKVVNFFIMPVFAVANAGVDLSSGGGSGEDYSYISLCVGLSLLLGKTFGIVGVAWLGVKLKIAELPKSIKWKHMFGVAMLGGLGFTMSLFISNLAYMDVAMLSAAKVGVLVGSTVSGILGYFYLKLTLPKTTLE</sequence>
<reference evidence="1" key="1">
    <citation type="submission" date="2021-08" db="EMBL/GenBank/DDBJ databases">
        <title>Novel anaerobic bacterium isolated from sea squirt in East Sea, Republic of Korea.</title>
        <authorList>
            <person name="Nguyen T.H."/>
            <person name="Li Z."/>
            <person name="Lee Y.-J."/>
            <person name="Ko J."/>
            <person name="Kim S.-G."/>
        </authorList>
    </citation>
    <scope>NUCLEOTIDE SEQUENCE</scope>
    <source>
        <strain evidence="1">KCTC 25031</strain>
    </source>
</reference>
<organism evidence="1 2">
    <name type="scientific">Halosquirtibacter laminarini</name>
    <dbReference type="NCBI Taxonomy" id="3374600"/>
    <lineage>
        <taxon>Bacteria</taxon>
        <taxon>Pseudomonadati</taxon>
        <taxon>Bacteroidota</taxon>
        <taxon>Bacteroidia</taxon>
        <taxon>Marinilabiliales</taxon>
        <taxon>Prolixibacteraceae</taxon>
        <taxon>Halosquirtibacter</taxon>
    </lineage>
</organism>
<gene>
    <name evidence="1" type="primary">nhaA</name>
    <name evidence="1" type="ORF">K4L44_07055</name>
</gene>
<evidence type="ECO:0000313" key="2">
    <source>
        <dbReference type="Proteomes" id="UP000826212"/>
    </source>
</evidence>
<dbReference type="EMBL" id="CP081303">
    <property type="protein sequence ID" value="QZE15585.1"/>
    <property type="molecule type" value="Genomic_DNA"/>
</dbReference>
<accession>A0AC61NL11</accession>
<evidence type="ECO:0000313" key="1">
    <source>
        <dbReference type="EMBL" id="QZE15585.1"/>
    </source>
</evidence>
<name>A0AC61NL11_9BACT</name>
<protein>
    <submittedName>
        <fullName evidence="1">Na+/H+ antiporter NhaA</fullName>
    </submittedName>
</protein>
<keyword evidence="2" id="KW-1185">Reference proteome</keyword>
<dbReference type="Proteomes" id="UP000826212">
    <property type="component" value="Chromosome"/>
</dbReference>